<dbReference type="EMBL" id="MJEQ01037188">
    <property type="protein sequence ID" value="OIT02138.1"/>
    <property type="molecule type" value="Genomic_DNA"/>
</dbReference>
<keyword evidence="9" id="KW-1185">Reference proteome</keyword>
<dbReference type="FunFam" id="3.30.559.10:FF:000003">
    <property type="entry name" value="Acetyltransferase component of pyruvate dehydrogenase complex"/>
    <property type="match status" value="1"/>
</dbReference>
<dbReference type="InterPro" id="IPR001078">
    <property type="entry name" value="2-oxoacid_DH_actylTfrase"/>
</dbReference>
<evidence type="ECO:0000256" key="1">
    <source>
        <dbReference type="ARBA" id="ARBA00007317"/>
    </source>
</evidence>
<dbReference type="PROSITE" id="PS51826">
    <property type="entry name" value="PSBD"/>
    <property type="match status" value="1"/>
</dbReference>
<evidence type="ECO:0000256" key="3">
    <source>
        <dbReference type="ARBA" id="ARBA00022946"/>
    </source>
</evidence>
<evidence type="ECO:0000259" key="6">
    <source>
        <dbReference type="PROSITE" id="PS50968"/>
    </source>
</evidence>
<dbReference type="Gene3D" id="4.10.320.10">
    <property type="entry name" value="E3-binding domain"/>
    <property type="match status" value="1"/>
</dbReference>
<evidence type="ECO:0000259" key="7">
    <source>
        <dbReference type="PROSITE" id="PS51826"/>
    </source>
</evidence>
<evidence type="ECO:0000256" key="4">
    <source>
        <dbReference type="RuleBase" id="RU003423"/>
    </source>
</evidence>
<reference evidence="8" key="1">
    <citation type="submission" date="2016-11" db="EMBL/GenBank/DDBJ databases">
        <title>The genome of Nicotiana attenuata.</title>
        <authorList>
            <person name="Xu S."/>
            <person name="Brockmoeller T."/>
            <person name="Gaquerel E."/>
            <person name="Navarro A."/>
            <person name="Kuhl H."/>
            <person name="Gase K."/>
            <person name="Ling Z."/>
            <person name="Zhou W."/>
            <person name="Kreitzer C."/>
            <person name="Stanke M."/>
            <person name="Tang H."/>
            <person name="Lyons E."/>
            <person name="Pandey P."/>
            <person name="Pandey S.P."/>
            <person name="Timmermann B."/>
            <person name="Baldwin I.T."/>
        </authorList>
    </citation>
    <scope>NUCLEOTIDE SEQUENCE [LARGE SCALE GENOMIC DNA]</scope>
    <source>
        <strain evidence="8">UT</strain>
    </source>
</reference>
<dbReference type="Pfam" id="PF00198">
    <property type="entry name" value="2-oxoacid_dh"/>
    <property type="match status" value="1"/>
</dbReference>
<comment type="cofactor">
    <cofactor evidence="4">
        <name>(R)-lipoate</name>
        <dbReference type="ChEBI" id="CHEBI:83088"/>
    </cofactor>
</comment>
<proteinExistence type="inferred from homology"/>
<organism evidence="8 9">
    <name type="scientific">Nicotiana attenuata</name>
    <name type="common">Coyote tobacco</name>
    <dbReference type="NCBI Taxonomy" id="49451"/>
    <lineage>
        <taxon>Eukaryota</taxon>
        <taxon>Viridiplantae</taxon>
        <taxon>Streptophyta</taxon>
        <taxon>Embryophyta</taxon>
        <taxon>Tracheophyta</taxon>
        <taxon>Spermatophyta</taxon>
        <taxon>Magnoliopsida</taxon>
        <taxon>eudicotyledons</taxon>
        <taxon>Gunneridae</taxon>
        <taxon>Pentapetalae</taxon>
        <taxon>asterids</taxon>
        <taxon>lamiids</taxon>
        <taxon>Solanales</taxon>
        <taxon>Solanaceae</taxon>
        <taxon>Nicotianoideae</taxon>
        <taxon>Nicotianeae</taxon>
        <taxon>Nicotiana</taxon>
    </lineage>
</organism>
<dbReference type="Gene3D" id="2.40.50.100">
    <property type="match status" value="2"/>
</dbReference>
<keyword evidence="2 4" id="KW-0450">Lipoyl</keyword>
<gene>
    <name evidence="8" type="primary">LTA3</name>
    <name evidence="8" type="ORF">A4A49_04697</name>
</gene>
<dbReference type="CDD" id="cd06849">
    <property type="entry name" value="lipoyl_domain"/>
    <property type="match status" value="2"/>
</dbReference>
<keyword evidence="4" id="KW-0808">Transferase</keyword>
<evidence type="ECO:0000313" key="9">
    <source>
        <dbReference type="Proteomes" id="UP000187609"/>
    </source>
</evidence>
<dbReference type="InterPro" id="IPR011053">
    <property type="entry name" value="Single_hybrid_motif"/>
</dbReference>
<dbReference type="InterPro" id="IPR036625">
    <property type="entry name" value="E3-bd_dom_sf"/>
</dbReference>
<feature type="region of interest" description="Disordered" evidence="5">
    <location>
        <begin position="176"/>
        <end position="211"/>
    </location>
</feature>
<comment type="similarity">
    <text evidence="1 4">Belongs to the 2-oxoacid dehydrogenase family.</text>
</comment>
<dbReference type="Gramene" id="OIT02138">
    <property type="protein sequence ID" value="OIT02138"/>
    <property type="gene ID" value="A4A49_04697"/>
</dbReference>
<feature type="region of interest" description="Disordered" evidence="5">
    <location>
        <begin position="380"/>
        <end position="412"/>
    </location>
</feature>
<dbReference type="PROSITE" id="PS00189">
    <property type="entry name" value="LIPOYL"/>
    <property type="match status" value="2"/>
</dbReference>
<dbReference type="InterPro" id="IPR023213">
    <property type="entry name" value="CAT-like_dom_sf"/>
</dbReference>
<dbReference type="InterPro" id="IPR003016">
    <property type="entry name" value="2-oxoA_DH_lipoyl-BS"/>
</dbReference>
<dbReference type="GO" id="GO:0045254">
    <property type="term" value="C:pyruvate dehydrogenase complex"/>
    <property type="evidence" value="ECO:0007669"/>
    <property type="project" value="InterPro"/>
</dbReference>
<dbReference type="GO" id="GO:0006086">
    <property type="term" value="P:pyruvate decarboxylation to acetyl-CoA"/>
    <property type="evidence" value="ECO:0007669"/>
    <property type="project" value="InterPro"/>
</dbReference>
<dbReference type="KEGG" id="nau:109226919"/>
<dbReference type="OMA" id="TIKQKPW"/>
<keyword evidence="4" id="KW-0012">Acyltransferase</keyword>
<dbReference type="PANTHER" id="PTHR23151:SF90">
    <property type="entry name" value="DIHYDROLIPOYLLYSINE-RESIDUE ACETYLTRANSFERASE COMPONENT OF PYRUVATE DEHYDROGENASE COMPLEX, MITOCHONDRIAL-RELATED"/>
    <property type="match status" value="1"/>
</dbReference>
<dbReference type="AlphaFoldDB" id="A0A1J6IC50"/>
<dbReference type="Gene3D" id="3.30.559.10">
    <property type="entry name" value="Chloramphenicol acetyltransferase-like domain"/>
    <property type="match status" value="1"/>
</dbReference>
<dbReference type="SUPFAM" id="SSF51230">
    <property type="entry name" value="Single hybrid motif"/>
    <property type="match status" value="2"/>
</dbReference>
<dbReference type="Pfam" id="PF02817">
    <property type="entry name" value="E3_binding"/>
    <property type="match status" value="1"/>
</dbReference>
<dbReference type="FunFam" id="2.40.50.100:FF:000010">
    <property type="entry name" value="Acetyltransferase component of pyruvate dehydrogenase complex"/>
    <property type="match status" value="2"/>
</dbReference>
<dbReference type="SMR" id="A0A1J6IC50"/>
<dbReference type="EC" id="2.3.1.-" evidence="4"/>
<accession>A0A1J6IC50</accession>
<keyword evidence="3" id="KW-0809">Transit peptide</keyword>
<dbReference type="STRING" id="49451.A0A1J6IC50"/>
<feature type="domain" description="Peripheral subunit-binding (PSBD)" evidence="7">
    <location>
        <begin position="333"/>
        <end position="370"/>
    </location>
</feature>
<name>A0A1J6IC50_NICAT</name>
<feature type="compositionally biased region" description="Polar residues" evidence="5">
    <location>
        <begin position="183"/>
        <end position="193"/>
    </location>
</feature>
<dbReference type="SUPFAM" id="SSF47005">
    <property type="entry name" value="Peripheral subunit-binding domain of 2-oxo acid dehydrogenase complex"/>
    <property type="match status" value="1"/>
</dbReference>
<dbReference type="InterPro" id="IPR000089">
    <property type="entry name" value="Biotin_lipoyl"/>
</dbReference>
<dbReference type="GeneID" id="109226919"/>
<evidence type="ECO:0000313" key="8">
    <source>
        <dbReference type="EMBL" id="OIT02138.1"/>
    </source>
</evidence>
<dbReference type="GO" id="GO:0016746">
    <property type="term" value="F:acyltransferase activity"/>
    <property type="evidence" value="ECO:0007669"/>
    <property type="project" value="UniProtKB-KW"/>
</dbReference>
<evidence type="ECO:0000256" key="2">
    <source>
        <dbReference type="ARBA" id="ARBA00022823"/>
    </source>
</evidence>
<dbReference type="PANTHER" id="PTHR23151">
    <property type="entry name" value="DIHYDROLIPOAMIDE ACETYL/SUCCINYL-TRANSFERASE-RELATED"/>
    <property type="match status" value="1"/>
</dbReference>
<dbReference type="InterPro" id="IPR004167">
    <property type="entry name" value="PSBD"/>
</dbReference>
<dbReference type="PROSITE" id="PS50968">
    <property type="entry name" value="BIOTINYL_LIPOYL"/>
    <property type="match status" value="2"/>
</dbReference>
<dbReference type="OrthoDB" id="537444at2759"/>
<comment type="caution">
    <text evidence="8">The sequence shown here is derived from an EMBL/GenBank/DDBJ whole genome shotgun (WGS) entry which is preliminary data.</text>
</comment>
<dbReference type="Pfam" id="PF00364">
    <property type="entry name" value="Biotin_lipoyl"/>
    <property type="match status" value="2"/>
</dbReference>
<feature type="domain" description="Lipoyl-binding" evidence="6">
    <location>
        <begin position="88"/>
        <end position="164"/>
    </location>
</feature>
<dbReference type="GO" id="GO:0005739">
    <property type="term" value="C:mitochondrion"/>
    <property type="evidence" value="ECO:0007669"/>
    <property type="project" value="TreeGrafter"/>
</dbReference>
<dbReference type="InterPro" id="IPR045257">
    <property type="entry name" value="E2/Pdx1"/>
</dbReference>
<dbReference type="Proteomes" id="UP000187609">
    <property type="component" value="Unassembled WGS sequence"/>
</dbReference>
<sequence>MALSRLRHPVILRAPSLLRARRLLAAGPSNSSTFRSLHHVSGALNQIPDVDATSLRPLHFRLLSGVHDIPSKLQSGVRYLSSAEAPLHTEVAMPALSPTMTQGNIAKWRKKEGDKIEVGDILCEIETDKATLEFESLEEGFLAKILVPEGTKDVPVGQAIAITVEEADDIQKVPAAVGGASEGKNQVSSQTDAATGDKVPEASPVNISTSELPPHLVLDMPALSPTMSQGNIAKWRKKEGDKIAVGDVLCEIETDKATLEFESLEEGFLAKIVAPEGSKDVAVGQPIAITVEDENDIEAVRTSISSNNIVKEEKAIRQDATAEPRTQTTGFNRISPAAKMLIMEHGLDASSIPASGPRGTLLKGDVLAALKSGKGSTKISSIKKATSSPPMVDQQATPTESLGLKSDGQQKDAYEDLPNSQIRKVIAARLLESKQSTPHLYLSTDVILDSLLSFRKELKEKYDVKVSVNDIVIKMVATALRNVPEANAYWDVGKGEVVFSDSVDISVAVATEKGLMTPIIRNADQKSISSISAEIKELAEKARSGKLKPNEYQGGTFSISNLGMFPVDRFCAIINPPQAGILAVGRGNKVVEAVVGTDGIEKPAVVNKMSLTLSADHRVFDGKVGGAFISALSSNFSDIKRLLV</sequence>
<feature type="domain" description="Lipoyl-binding" evidence="6">
    <location>
        <begin position="215"/>
        <end position="291"/>
    </location>
</feature>
<protein>
    <recommendedName>
        <fullName evidence="4">Dihydrolipoamide acetyltransferase component of pyruvate dehydrogenase complex</fullName>
        <ecNumber evidence="4">2.3.1.-</ecNumber>
    </recommendedName>
</protein>
<dbReference type="SUPFAM" id="SSF52777">
    <property type="entry name" value="CoA-dependent acyltransferases"/>
    <property type="match status" value="1"/>
</dbReference>
<evidence type="ECO:0000256" key="5">
    <source>
        <dbReference type="SAM" id="MobiDB-lite"/>
    </source>
</evidence>